<sequence length="339" mass="39306">MSRNILIILGNGFTIDFIQHMKCEDKIDVKNLFNLGAQVPWPGNNRLGFLSFKHCPNLWNLGARSTITTSESLTLIEDIITCANMLNETKNISDKVYLRAYKELIQYLKALFICYDQQLNLSDKNKIKLVKEWGWYKYFASLNKNSEIDKVHIVTFNYDIWLERILKQLNVQYNIAGFESNNQYKFQIYKPHGSISFQSYIVKEKDAYDIDYSFDIVDDDISKFSIKYDNITPLTSINALIPPAGDSNRLGFKWANTIRKEIDQMIKDITINDELVICGISYWHVDRLELDHILGKIPIDVSDVSVFNPSPPRALNAILTTFFNNVVNYSKCECLYLKK</sequence>
<gene>
    <name evidence="1" type="ORF">HMPREF1080_00585</name>
</gene>
<dbReference type="AlphaFoldDB" id="I9BPE7"/>
<reference evidence="1 2" key="1">
    <citation type="submission" date="2012-02" db="EMBL/GenBank/DDBJ databases">
        <title>The Genome Sequence of Bacteroides fragilis CL05T12C13.</title>
        <authorList>
            <consortium name="The Broad Institute Genome Sequencing Platform"/>
            <person name="Earl A."/>
            <person name="Ward D."/>
            <person name="Feldgarden M."/>
            <person name="Gevers D."/>
            <person name="Zitomersky N.L."/>
            <person name="Coyne M.J."/>
            <person name="Comstock L.E."/>
            <person name="Young S.K."/>
            <person name="Zeng Q."/>
            <person name="Gargeya S."/>
            <person name="Fitzgerald M."/>
            <person name="Haas B."/>
            <person name="Abouelleil A."/>
            <person name="Alvarado L."/>
            <person name="Arachchi H.M."/>
            <person name="Berlin A."/>
            <person name="Chapman S.B."/>
            <person name="Gearin G."/>
            <person name="Goldberg J."/>
            <person name="Griggs A."/>
            <person name="Gujja S."/>
            <person name="Hansen M."/>
            <person name="Heiman D."/>
            <person name="Howarth C."/>
            <person name="Larimer J."/>
            <person name="Lui A."/>
            <person name="MacDonald P.J.P."/>
            <person name="McCowen C."/>
            <person name="Montmayeur A."/>
            <person name="Murphy C."/>
            <person name="Neiman D."/>
            <person name="Pearson M."/>
            <person name="Priest M."/>
            <person name="Roberts A."/>
            <person name="Saif S."/>
            <person name="Shea T."/>
            <person name="Sisk P."/>
            <person name="Stolte C."/>
            <person name="Sykes S."/>
            <person name="Wortman J."/>
            <person name="Nusbaum C."/>
            <person name="Birren B."/>
        </authorList>
    </citation>
    <scope>NUCLEOTIDE SEQUENCE [LARGE SCALE GENOMIC DNA]</scope>
    <source>
        <strain evidence="1 2">CL05T12C13</strain>
    </source>
</reference>
<dbReference type="Pfam" id="PF13289">
    <property type="entry name" value="SIR2_2"/>
    <property type="match status" value="1"/>
</dbReference>
<dbReference type="Proteomes" id="UP000003917">
    <property type="component" value="Unassembled WGS sequence"/>
</dbReference>
<dbReference type="RefSeq" id="WP_005801510.1">
    <property type="nucleotide sequence ID" value="NZ_JH724193.1"/>
</dbReference>
<protein>
    <submittedName>
        <fullName evidence="1">Uncharacterized protein</fullName>
    </submittedName>
</protein>
<dbReference type="EMBL" id="AGXP01000007">
    <property type="protein sequence ID" value="EIZ01656.1"/>
    <property type="molecule type" value="Genomic_DNA"/>
</dbReference>
<dbReference type="PATRIC" id="fig|997881.3.peg.609"/>
<proteinExistence type="predicted"/>
<accession>I9BPE7</accession>
<organism evidence="1 2">
    <name type="scientific">Bacteroides fragilis CL05T12C13</name>
    <dbReference type="NCBI Taxonomy" id="997881"/>
    <lineage>
        <taxon>Bacteria</taxon>
        <taxon>Pseudomonadati</taxon>
        <taxon>Bacteroidota</taxon>
        <taxon>Bacteroidia</taxon>
        <taxon>Bacteroidales</taxon>
        <taxon>Bacteroidaceae</taxon>
        <taxon>Bacteroides</taxon>
    </lineage>
</organism>
<comment type="caution">
    <text evidence="1">The sequence shown here is derived from an EMBL/GenBank/DDBJ whole genome shotgun (WGS) entry which is preliminary data.</text>
</comment>
<evidence type="ECO:0000313" key="2">
    <source>
        <dbReference type="Proteomes" id="UP000003917"/>
    </source>
</evidence>
<evidence type="ECO:0000313" key="1">
    <source>
        <dbReference type="EMBL" id="EIZ01656.1"/>
    </source>
</evidence>
<name>I9BPE7_BACFG</name>
<dbReference type="HOGENOM" id="CLU_798739_0_0_10"/>